<accession>A0A6N7QU33</accession>
<evidence type="ECO:0000313" key="3">
    <source>
        <dbReference type="Proteomes" id="UP000433788"/>
    </source>
</evidence>
<dbReference type="SUPFAM" id="SSF55729">
    <property type="entry name" value="Acyl-CoA N-acyltransferases (Nat)"/>
    <property type="match status" value="1"/>
</dbReference>
<keyword evidence="2" id="KW-0808">Transferase</keyword>
<dbReference type="Pfam" id="PF13508">
    <property type="entry name" value="Acetyltransf_7"/>
    <property type="match status" value="1"/>
</dbReference>
<proteinExistence type="predicted"/>
<dbReference type="AlphaFoldDB" id="A0A6N7QU33"/>
<dbReference type="PROSITE" id="PS51186">
    <property type="entry name" value="GNAT"/>
    <property type="match status" value="1"/>
</dbReference>
<name>A0A6N7QU33_9GAMM</name>
<organism evidence="2 3">
    <name type="scientific">Spiribacter salilacus</name>
    <dbReference type="NCBI Taxonomy" id="2664894"/>
    <lineage>
        <taxon>Bacteria</taxon>
        <taxon>Pseudomonadati</taxon>
        <taxon>Pseudomonadota</taxon>
        <taxon>Gammaproteobacteria</taxon>
        <taxon>Chromatiales</taxon>
        <taxon>Ectothiorhodospiraceae</taxon>
        <taxon>Spiribacter</taxon>
    </lineage>
</organism>
<dbReference type="Gene3D" id="3.40.630.30">
    <property type="match status" value="1"/>
</dbReference>
<gene>
    <name evidence="2" type="ORF">GH984_09195</name>
</gene>
<dbReference type="InterPro" id="IPR000182">
    <property type="entry name" value="GNAT_dom"/>
</dbReference>
<dbReference type="EMBL" id="WJPP01000004">
    <property type="protein sequence ID" value="MRH78883.1"/>
    <property type="molecule type" value="Genomic_DNA"/>
</dbReference>
<dbReference type="InterPro" id="IPR016181">
    <property type="entry name" value="Acyl_CoA_acyltransferase"/>
</dbReference>
<evidence type="ECO:0000259" key="1">
    <source>
        <dbReference type="PROSITE" id="PS51186"/>
    </source>
</evidence>
<keyword evidence="3" id="KW-1185">Reference proteome</keyword>
<dbReference type="Proteomes" id="UP000433788">
    <property type="component" value="Unassembled WGS sequence"/>
</dbReference>
<comment type="caution">
    <text evidence="2">The sequence shown here is derived from an EMBL/GenBank/DDBJ whole genome shotgun (WGS) entry which is preliminary data.</text>
</comment>
<evidence type="ECO:0000313" key="2">
    <source>
        <dbReference type="EMBL" id="MRH78883.1"/>
    </source>
</evidence>
<reference evidence="2 3" key="1">
    <citation type="submission" date="2019-11" db="EMBL/GenBank/DDBJ databases">
        <authorList>
            <person name="Zhang X.Y."/>
        </authorList>
    </citation>
    <scope>NUCLEOTIDE SEQUENCE [LARGE SCALE GENOMIC DNA]</scope>
    <source>
        <strain evidence="2 3">C176</strain>
    </source>
</reference>
<feature type="domain" description="N-acetyltransferase" evidence="1">
    <location>
        <begin position="1"/>
        <end position="131"/>
    </location>
</feature>
<protein>
    <submittedName>
        <fullName evidence="2">N-acetyltransferase</fullName>
    </submittedName>
</protein>
<sequence length="133" mass="14867">MVMSMNNVHEAIQAWLAATRADESEPADATLRYRWFGSTRAVLEAESAYLVLCRIETDPNARGQGQASELLEWLKAVCDKYGVTLLGQATVDNAEGLDQDALLAWYSRHGFEIDKRPQGQPLVWYPARPAIND</sequence>
<dbReference type="GO" id="GO:0016747">
    <property type="term" value="F:acyltransferase activity, transferring groups other than amino-acyl groups"/>
    <property type="evidence" value="ECO:0007669"/>
    <property type="project" value="InterPro"/>
</dbReference>